<dbReference type="Pfam" id="PF04664">
    <property type="entry name" value="OGFr_N"/>
    <property type="match status" value="1"/>
</dbReference>
<dbReference type="OrthoDB" id="9030204at2759"/>
<gene>
    <name evidence="4" type="ORF">K444DRAFT_618871</name>
</gene>
<dbReference type="AlphaFoldDB" id="A0A2J6SSC2"/>
<evidence type="ECO:0000313" key="5">
    <source>
        <dbReference type="Proteomes" id="UP000235371"/>
    </source>
</evidence>
<dbReference type="EMBL" id="KZ613871">
    <property type="protein sequence ID" value="PMD53685.1"/>
    <property type="molecule type" value="Genomic_DNA"/>
</dbReference>
<dbReference type="STRING" id="1095630.A0A2J6SSC2"/>
<dbReference type="PANTHER" id="PTHR14015">
    <property type="entry name" value="OPIOID GROWTH FACTOR RECEPTOR OGFR ZETA-TYPE OPIOID RECEPTOR"/>
    <property type="match status" value="1"/>
</dbReference>
<reference evidence="4 5" key="1">
    <citation type="submission" date="2016-04" db="EMBL/GenBank/DDBJ databases">
        <title>A degradative enzymes factory behind the ericoid mycorrhizal symbiosis.</title>
        <authorList>
            <consortium name="DOE Joint Genome Institute"/>
            <person name="Martino E."/>
            <person name="Morin E."/>
            <person name="Grelet G."/>
            <person name="Kuo A."/>
            <person name="Kohler A."/>
            <person name="Daghino S."/>
            <person name="Barry K."/>
            <person name="Choi C."/>
            <person name="Cichocki N."/>
            <person name="Clum A."/>
            <person name="Copeland A."/>
            <person name="Hainaut M."/>
            <person name="Haridas S."/>
            <person name="Labutti K."/>
            <person name="Lindquist E."/>
            <person name="Lipzen A."/>
            <person name="Khouja H.-R."/>
            <person name="Murat C."/>
            <person name="Ohm R."/>
            <person name="Olson A."/>
            <person name="Spatafora J."/>
            <person name="Veneault-Fourrey C."/>
            <person name="Henrissat B."/>
            <person name="Grigoriev I."/>
            <person name="Martin F."/>
            <person name="Perotto S."/>
        </authorList>
    </citation>
    <scope>NUCLEOTIDE SEQUENCE [LARGE SCALE GENOMIC DNA]</scope>
    <source>
        <strain evidence="4 5">E</strain>
    </source>
</reference>
<organism evidence="4 5">
    <name type="scientific">Hyaloscypha bicolor E</name>
    <dbReference type="NCBI Taxonomy" id="1095630"/>
    <lineage>
        <taxon>Eukaryota</taxon>
        <taxon>Fungi</taxon>
        <taxon>Dikarya</taxon>
        <taxon>Ascomycota</taxon>
        <taxon>Pezizomycotina</taxon>
        <taxon>Leotiomycetes</taxon>
        <taxon>Helotiales</taxon>
        <taxon>Hyaloscyphaceae</taxon>
        <taxon>Hyaloscypha</taxon>
        <taxon>Hyaloscypha bicolor</taxon>
    </lineage>
</organism>
<dbReference type="InterPro" id="IPR039574">
    <property type="entry name" value="OGFr"/>
</dbReference>
<comment type="similarity">
    <text evidence="1">Belongs to the opioid growth factor receptor family.</text>
</comment>
<dbReference type="GeneID" id="36589492"/>
<evidence type="ECO:0000256" key="1">
    <source>
        <dbReference type="ARBA" id="ARBA00010365"/>
    </source>
</evidence>
<evidence type="ECO:0000259" key="3">
    <source>
        <dbReference type="Pfam" id="PF04664"/>
    </source>
</evidence>
<feature type="region of interest" description="Disordered" evidence="2">
    <location>
        <begin position="214"/>
        <end position="319"/>
    </location>
</feature>
<dbReference type="GO" id="GO:0016020">
    <property type="term" value="C:membrane"/>
    <property type="evidence" value="ECO:0007669"/>
    <property type="project" value="InterPro"/>
</dbReference>
<name>A0A2J6SSC2_9HELO</name>
<keyword evidence="5" id="KW-1185">Reference proteome</keyword>
<feature type="compositionally biased region" description="Basic and acidic residues" evidence="2">
    <location>
        <begin position="294"/>
        <end position="312"/>
    </location>
</feature>
<dbReference type="PANTHER" id="PTHR14015:SF2">
    <property type="entry name" value="OPIOID GROWTH FACTOR RECEPTOR (OGFR) CONSERVED DOMAIN-CONTAINING PROTEIN"/>
    <property type="match status" value="1"/>
</dbReference>
<dbReference type="InParanoid" id="A0A2J6SSC2"/>
<sequence>MSFFSRRPTGPSASSLISFYEGTGRDHRGRRLSQILQWSADRLESSHDYIQTLFPLPEESGVNWDAPIIDRQVFEAFRSRMELRGRLRDSFQKILWFYGFKLSYENGEVKVGKGDNYDEHSENWDTRFDHNHLRITRIIRCLRVLGFEDEAKAFHKTLEATTMKVSYRSREFWRRAAERALNLRPDLDIYDEDDTTIGPDFLREFEIARQAKLAAAGKRTDPQDGAGSQVVDEREGEKEEKKGLFDDSEDEEAPNEREQSGLQAADERHEVQEWKGFADDENTSGKPDQSGLENLKDNEAVEEVKKDLRRTDNTATAPN</sequence>
<proteinExistence type="inferred from homology"/>
<evidence type="ECO:0000256" key="2">
    <source>
        <dbReference type="SAM" id="MobiDB-lite"/>
    </source>
</evidence>
<dbReference type="InterPro" id="IPR006757">
    <property type="entry name" value="OGF_rcpt"/>
</dbReference>
<feature type="compositionally biased region" description="Basic and acidic residues" evidence="2">
    <location>
        <begin position="231"/>
        <end position="245"/>
    </location>
</feature>
<dbReference type="GO" id="GO:0140625">
    <property type="term" value="F:opioid growth factor receptor activity"/>
    <property type="evidence" value="ECO:0007669"/>
    <property type="project" value="InterPro"/>
</dbReference>
<dbReference type="Proteomes" id="UP000235371">
    <property type="component" value="Unassembled WGS sequence"/>
</dbReference>
<evidence type="ECO:0000313" key="4">
    <source>
        <dbReference type="EMBL" id="PMD53685.1"/>
    </source>
</evidence>
<protein>
    <recommendedName>
        <fullName evidence="3">Opioid growth factor receptor (OGFr) conserved domain-containing protein</fullName>
    </recommendedName>
</protein>
<dbReference type="RefSeq" id="XP_024730589.1">
    <property type="nucleotide sequence ID" value="XM_024881415.1"/>
</dbReference>
<feature type="compositionally biased region" description="Basic and acidic residues" evidence="2">
    <location>
        <begin position="254"/>
        <end position="278"/>
    </location>
</feature>
<feature type="domain" description="Opioid growth factor receptor (OGFr) conserved" evidence="3">
    <location>
        <begin position="40"/>
        <end position="153"/>
    </location>
</feature>
<accession>A0A2J6SSC2</accession>